<dbReference type="Pfam" id="PF01151">
    <property type="entry name" value="ELO"/>
    <property type="match status" value="1"/>
</dbReference>
<dbReference type="OrthoDB" id="10259681at2759"/>
<evidence type="ECO:0000256" key="5">
    <source>
        <dbReference type="ARBA" id="ARBA00022832"/>
    </source>
</evidence>
<protein>
    <recommendedName>
        <fullName evidence="10">Elongation of very long chain fatty acids protein</fullName>
        <ecNumber evidence="10">2.3.1.199</ecNumber>
    </recommendedName>
    <alternativeName>
        <fullName evidence="10">Very-long-chain 3-oxoacyl-CoA synthase</fullName>
    </alternativeName>
</protein>
<feature type="transmembrane region" description="Helical" evidence="10">
    <location>
        <begin position="84"/>
        <end position="108"/>
    </location>
</feature>
<dbReference type="InterPro" id="IPR002076">
    <property type="entry name" value="ELO_fam"/>
</dbReference>
<evidence type="ECO:0000256" key="7">
    <source>
        <dbReference type="ARBA" id="ARBA00023098"/>
    </source>
</evidence>
<dbReference type="GO" id="GO:0019367">
    <property type="term" value="P:fatty acid elongation, saturated fatty acid"/>
    <property type="evidence" value="ECO:0007669"/>
    <property type="project" value="TreeGrafter"/>
</dbReference>
<dbReference type="GO" id="GO:0005789">
    <property type="term" value="C:endoplasmic reticulum membrane"/>
    <property type="evidence" value="ECO:0007669"/>
    <property type="project" value="TreeGrafter"/>
</dbReference>
<evidence type="ECO:0000256" key="6">
    <source>
        <dbReference type="ARBA" id="ARBA00022989"/>
    </source>
</evidence>
<keyword evidence="2 10" id="KW-0444">Lipid biosynthesis</keyword>
<evidence type="ECO:0000256" key="8">
    <source>
        <dbReference type="ARBA" id="ARBA00023136"/>
    </source>
</evidence>
<comment type="similarity">
    <text evidence="10">Belongs to the ELO family.</text>
</comment>
<evidence type="ECO:0000256" key="1">
    <source>
        <dbReference type="ARBA" id="ARBA00004141"/>
    </source>
</evidence>
<evidence type="ECO:0000256" key="9">
    <source>
        <dbReference type="ARBA" id="ARBA00023160"/>
    </source>
</evidence>
<keyword evidence="3 10" id="KW-0808">Transferase</keyword>
<dbReference type="AlphaFoldDB" id="A0A7R8ZQM8"/>
<keyword evidence="6 10" id="KW-1133">Transmembrane helix</keyword>
<dbReference type="EC" id="2.3.1.199" evidence="10"/>
<dbReference type="GO" id="GO:0042761">
    <property type="term" value="P:very long-chain fatty acid biosynthetic process"/>
    <property type="evidence" value="ECO:0007669"/>
    <property type="project" value="TreeGrafter"/>
</dbReference>
<dbReference type="GO" id="GO:0034626">
    <property type="term" value="P:fatty acid elongation, polyunsaturated fatty acid"/>
    <property type="evidence" value="ECO:0007669"/>
    <property type="project" value="TreeGrafter"/>
</dbReference>
<feature type="transmembrane region" description="Helical" evidence="10">
    <location>
        <begin position="52"/>
        <end position="72"/>
    </location>
</feature>
<evidence type="ECO:0000256" key="4">
    <source>
        <dbReference type="ARBA" id="ARBA00022692"/>
    </source>
</evidence>
<reference evidence="11" key="1">
    <citation type="submission" date="2020-11" db="EMBL/GenBank/DDBJ databases">
        <authorList>
            <person name="Tran Van P."/>
        </authorList>
    </citation>
    <scope>NUCLEOTIDE SEQUENCE</scope>
</reference>
<dbReference type="GO" id="GO:0034625">
    <property type="term" value="P:fatty acid elongation, monounsaturated fatty acid"/>
    <property type="evidence" value="ECO:0007669"/>
    <property type="project" value="TreeGrafter"/>
</dbReference>
<keyword evidence="9 10" id="KW-0275">Fatty acid biosynthesis</keyword>
<dbReference type="PANTHER" id="PTHR11157">
    <property type="entry name" value="FATTY ACID ACYL TRANSFERASE-RELATED"/>
    <property type="match status" value="1"/>
</dbReference>
<feature type="transmembrane region" description="Helical" evidence="10">
    <location>
        <begin position="196"/>
        <end position="214"/>
    </location>
</feature>
<keyword evidence="5 10" id="KW-0276">Fatty acid metabolism</keyword>
<organism evidence="11">
    <name type="scientific">Cyprideis torosa</name>
    <dbReference type="NCBI Taxonomy" id="163714"/>
    <lineage>
        <taxon>Eukaryota</taxon>
        <taxon>Metazoa</taxon>
        <taxon>Ecdysozoa</taxon>
        <taxon>Arthropoda</taxon>
        <taxon>Crustacea</taxon>
        <taxon>Oligostraca</taxon>
        <taxon>Ostracoda</taxon>
        <taxon>Podocopa</taxon>
        <taxon>Podocopida</taxon>
        <taxon>Cytherocopina</taxon>
        <taxon>Cytheroidea</taxon>
        <taxon>Cytherideidae</taxon>
        <taxon>Cyprideis</taxon>
    </lineage>
</organism>
<dbReference type="GO" id="GO:0009922">
    <property type="term" value="F:fatty acid elongase activity"/>
    <property type="evidence" value="ECO:0007669"/>
    <property type="project" value="UniProtKB-EC"/>
</dbReference>
<evidence type="ECO:0000256" key="10">
    <source>
        <dbReference type="RuleBase" id="RU361115"/>
    </source>
</evidence>
<feature type="transmembrane region" description="Helical" evidence="10">
    <location>
        <begin position="159"/>
        <end position="176"/>
    </location>
</feature>
<dbReference type="GO" id="GO:0030148">
    <property type="term" value="P:sphingolipid biosynthetic process"/>
    <property type="evidence" value="ECO:0007669"/>
    <property type="project" value="TreeGrafter"/>
</dbReference>
<proteinExistence type="inferred from homology"/>
<keyword evidence="7 10" id="KW-0443">Lipid metabolism</keyword>
<keyword evidence="4 10" id="KW-0812">Transmembrane</keyword>
<dbReference type="PANTHER" id="PTHR11157:SF17">
    <property type="entry name" value="ELONGATION OF VERY LONG CHAIN FATTY ACIDS PROTEIN 6"/>
    <property type="match status" value="1"/>
</dbReference>
<comment type="catalytic activity">
    <reaction evidence="10">
        <text>a very-long-chain acyl-CoA + malonyl-CoA + H(+) = a very-long-chain 3-oxoacyl-CoA + CO2 + CoA</text>
        <dbReference type="Rhea" id="RHEA:32727"/>
        <dbReference type="ChEBI" id="CHEBI:15378"/>
        <dbReference type="ChEBI" id="CHEBI:16526"/>
        <dbReference type="ChEBI" id="CHEBI:57287"/>
        <dbReference type="ChEBI" id="CHEBI:57384"/>
        <dbReference type="ChEBI" id="CHEBI:90725"/>
        <dbReference type="ChEBI" id="CHEBI:90736"/>
        <dbReference type="EC" id="2.3.1.199"/>
    </reaction>
</comment>
<accession>A0A7R8ZQM8</accession>
<feature type="transmembrane region" description="Helical" evidence="10">
    <location>
        <begin position="249"/>
        <end position="270"/>
    </location>
</feature>
<name>A0A7R8ZQM8_9CRUS</name>
<evidence type="ECO:0000256" key="2">
    <source>
        <dbReference type="ARBA" id="ARBA00022516"/>
    </source>
</evidence>
<dbReference type="EMBL" id="OB666357">
    <property type="protein sequence ID" value="CAD7233488.1"/>
    <property type="molecule type" value="Genomic_DNA"/>
</dbReference>
<feature type="transmembrane region" description="Helical" evidence="10">
    <location>
        <begin position="131"/>
        <end position="152"/>
    </location>
</feature>
<sequence length="282" mass="32497">MTGKPRELLDIPEMKDLLNLTYDDFGSGGGSQIERNLFHIQPLYLWFKHNPSVSLVFSTAYLIAVFLLLQIMRDRPGFELKRPLALWNGLLATFSIYAVYRFTIYMFLEGWKYGYYQMVCRGRLTSPDQALWEVIFISSKVVEFGDTFFLIVRKRPVTFLQVYHHGITLIFCWYSTAYDNSVKTVFGSLNFAVHSFMYTYFCVSALGVSIPRSIASCITTLQMGQFVAAIVAICSAIFFKTNVGCDGSFLMYCISITIYVSFFILFRNYFAQSQKRRAKKES</sequence>
<evidence type="ECO:0000256" key="3">
    <source>
        <dbReference type="ARBA" id="ARBA00022679"/>
    </source>
</evidence>
<gene>
    <name evidence="11" type="ORF">CTOB1V02_LOCUS11310</name>
</gene>
<comment type="subcellular location">
    <subcellularLocation>
        <location evidence="1">Membrane</location>
        <topology evidence="1">Multi-pass membrane protein</topology>
    </subcellularLocation>
</comment>
<evidence type="ECO:0000313" key="11">
    <source>
        <dbReference type="EMBL" id="CAD7233488.1"/>
    </source>
</evidence>
<feature type="transmembrane region" description="Helical" evidence="10">
    <location>
        <begin position="226"/>
        <end position="243"/>
    </location>
</feature>
<keyword evidence="8 10" id="KW-0472">Membrane</keyword>